<gene>
    <name evidence="10" type="ORF">C4520_07085</name>
</gene>
<dbReference type="GO" id="GO:0009086">
    <property type="term" value="P:methionine biosynthetic process"/>
    <property type="evidence" value="ECO:0007669"/>
    <property type="project" value="TreeGrafter"/>
</dbReference>
<evidence type="ECO:0000256" key="4">
    <source>
        <dbReference type="ARBA" id="ARBA00022630"/>
    </source>
</evidence>
<reference evidence="10 11" key="1">
    <citation type="journal article" date="2017" name="ISME J.">
        <title>Energy and carbon metabolisms in a deep terrestrial subsurface fluid microbial community.</title>
        <authorList>
            <person name="Momper L."/>
            <person name="Jungbluth S.P."/>
            <person name="Lee M.D."/>
            <person name="Amend J.P."/>
        </authorList>
    </citation>
    <scope>NUCLEOTIDE SEQUENCE [LARGE SCALE GENOMIC DNA]</scope>
    <source>
        <strain evidence="10">SURF_5</strain>
    </source>
</reference>
<evidence type="ECO:0000256" key="3">
    <source>
        <dbReference type="ARBA" id="ARBA00006743"/>
    </source>
</evidence>
<evidence type="ECO:0000256" key="8">
    <source>
        <dbReference type="ARBA" id="ARBA00048628"/>
    </source>
</evidence>
<evidence type="ECO:0000256" key="5">
    <source>
        <dbReference type="ARBA" id="ARBA00022827"/>
    </source>
</evidence>
<dbReference type="AlphaFoldDB" id="A0A3A4P4X7"/>
<name>A0A3A4P4X7_ABYX5</name>
<evidence type="ECO:0000256" key="1">
    <source>
        <dbReference type="ARBA" id="ARBA00001974"/>
    </source>
</evidence>
<dbReference type="EMBL" id="QZKU01000052">
    <property type="protein sequence ID" value="RJP23004.1"/>
    <property type="molecule type" value="Genomic_DNA"/>
</dbReference>
<proteinExistence type="inferred from homology"/>
<dbReference type="PANTHER" id="PTHR45754:SF3">
    <property type="entry name" value="METHYLENETETRAHYDROFOLATE REDUCTASE (NADPH)"/>
    <property type="match status" value="1"/>
</dbReference>
<dbReference type="GO" id="GO:0035999">
    <property type="term" value="P:tetrahydrofolate interconversion"/>
    <property type="evidence" value="ECO:0007669"/>
    <property type="project" value="UniProtKB-UniPathway"/>
</dbReference>
<comment type="similarity">
    <text evidence="3 9">Belongs to the methylenetetrahydrofolate reductase family.</text>
</comment>
<evidence type="ECO:0000256" key="7">
    <source>
        <dbReference type="ARBA" id="ARBA00034478"/>
    </source>
</evidence>
<keyword evidence="6 9" id="KW-0560">Oxidoreductase</keyword>
<evidence type="ECO:0000256" key="2">
    <source>
        <dbReference type="ARBA" id="ARBA00004777"/>
    </source>
</evidence>
<dbReference type="InterPro" id="IPR003171">
    <property type="entry name" value="Mehydrof_redctse-like"/>
</dbReference>
<dbReference type="GO" id="GO:0106312">
    <property type="term" value="F:methylenetetrahydrofolate reductase (NADH) activity"/>
    <property type="evidence" value="ECO:0007669"/>
    <property type="project" value="UniProtKB-EC"/>
</dbReference>
<dbReference type="InterPro" id="IPR029041">
    <property type="entry name" value="FAD-linked_oxidoreductase-like"/>
</dbReference>
<comment type="catalytic activity">
    <reaction evidence="8">
        <text>(6S)-5-methyl-5,6,7,8-tetrahydrofolate + NAD(+) = (6R)-5,10-methylene-5,6,7,8-tetrahydrofolate + NADH + H(+)</text>
        <dbReference type="Rhea" id="RHEA:19821"/>
        <dbReference type="ChEBI" id="CHEBI:15378"/>
        <dbReference type="ChEBI" id="CHEBI:15636"/>
        <dbReference type="ChEBI" id="CHEBI:18608"/>
        <dbReference type="ChEBI" id="CHEBI:57540"/>
        <dbReference type="ChEBI" id="CHEBI:57945"/>
        <dbReference type="EC" id="1.5.1.54"/>
    </reaction>
    <physiologicalReaction direction="right-to-left" evidence="8">
        <dbReference type="Rhea" id="RHEA:19823"/>
    </physiologicalReaction>
</comment>
<sequence>MKSGSNLEKVLAAGHFAVTAELGPPMGCNMEPVRKKIELLRGTADAYNVTDCQTAVVRMSSIATSILLVREGLEPVMQMTCRDRNRIAIQSDILGAAGHGIHNCLCIAGDHQSFGAAGKLKGHPGAKNVYDVDSIQLVGILKQLRDDSRQQGGDALDGPVPLFIGAAWTPLGDPIQIRTTRLAKKIRAGADFIQTQAVYDIEQFAEAMRKARDKGLHERAAILAGIIVPKSAAMLTYMNKSVPGVIVPQHLIDRMQAAADRRAEGIRIATELIEQVRRIEGVRGVHIQAIEWEAAVRDVVGGAGLLPRPVV</sequence>
<dbReference type="GO" id="GO:0071949">
    <property type="term" value="F:FAD binding"/>
    <property type="evidence" value="ECO:0007669"/>
    <property type="project" value="TreeGrafter"/>
</dbReference>
<comment type="pathway">
    <text evidence="2 9">One-carbon metabolism; tetrahydrofolate interconversion.</text>
</comment>
<evidence type="ECO:0000313" key="10">
    <source>
        <dbReference type="EMBL" id="RJP23004.1"/>
    </source>
</evidence>
<dbReference type="SUPFAM" id="SSF51730">
    <property type="entry name" value="FAD-linked oxidoreductase"/>
    <property type="match status" value="1"/>
</dbReference>
<dbReference type="CDD" id="cd00537">
    <property type="entry name" value="MTHFR"/>
    <property type="match status" value="1"/>
</dbReference>
<keyword evidence="5 9" id="KW-0274">FAD</keyword>
<comment type="cofactor">
    <cofactor evidence="1 9">
        <name>FAD</name>
        <dbReference type="ChEBI" id="CHEBI:57692"/>
    </cofactor>
</comment>
<keyword evidence="4 9" id="KW-0285">Flavoprotein</keyword>
<protein>
    <recommendedName>
        <fullName evidence="9">Methylenetetrahydrofolate reductase</fullName>
    </recommendedName>
</protein>
<organism evidence="10 11">
    <name type="scientific">Abyssobacteria bacterium (strain SURF_5)</name>
    <dbReference type="NCBI Taxonomy" id="2093360"/>
    <lineage>
        <taxon>Bacteria</taxon>
        <taxon>Pseudomonadati</taxon>
        <taxon>Candidatus Hydrogenedentota</taxon>
        <taxon>Candidatus Abyssobacteria</taxon>
    </lineage>
</organism>
<evidence type="ECO:0000256" key="6">
    <source>
        <dbReference type="ARBA" id="ARBA00023002"/>
    </source>
</evidence>
<comment type="caution">
    <text evidence="10">The sequence shown here is derived from an EMBL/GenBank/DDBJ whole genome shotgun (WGS) entry which is preliminary data.</text>
</comment>
<dbReference type="Proteomes" id="UP000265882">
    <property type="component" value="Unassembled WGS sequence"/>
</dbReference>
<dbReference type="UniPathway" id="UPA00193"/>
<dbReference type="Gene3D" id="3.20.20.220">
    <property type="match status" value="1"/>
</dbReference>
<dbReference type="Pfam" id="PF02219">
    <property type="entry name" value="MTHFR"/>
    <property type="match status" value="1"/>
</dbReference>
<dbReference type="GO" id="GO:0005829">
    <property type="term" value="C:cytosol"/>
    <property type="evidence" value="ECO:0007669"/>
    <property type="project" value="TreeGrafter"/>
</dbReference>
<dbReference type="PANTHER" id="PTHR45754">
    <property type="entry name" value="METHYLENETETRAHYDROFOLATE REDUCTASE"/>
    <property type="match status" value="1"/>
</dbReference>
<accession>A0A3A4P4X7</accession>
<comment type="pathway">
    <text evidence="7">Amino-acid biosynthesis; L-methionine biosynthesis via de novo pathway.</text>
</comment>
<evidence type="ECO:0000256" key="9">
    <source>
        <dbReference type="RuleBase" id="RU003862"/>
    </source>
</evidence>
<evidence type="ECO:0000313" key="11">
    <source>
        <dbReference type="Proteomes" id="UP000265882"/>
    </source>
</evidence>